<evidence type="ECO:0000313" key="2">
    <source>
        <dbReference type="Proteomes" id="UP000694892"/>
    </source>
</evidence>
<gene>
    <name evidence="1" type="ORF">XELAEV_18006845mg</name>
</gene>
<dbReference type="AlphaFoldDB" id="A0A974E0E6"/>
<protein>
    <submittedName>
        <fullName evidence="1">Uncharacterized protein</fullName>
    </submittedName>
</protein>
<evidence type="ECO:0000313" key="1">
    <source>
        <dbReference type="EMBL" id="OCU01063.1"/>
    </source>
</evidence>
<dbReference type="EMBL" id="CM004466">
    <property type="protein sequence ID" value="OCU01063.1"/>
    <property type="molecule type" value="Genomic_DNA"/>
</dbReference>
<organism evidence="1 2">
    <name type="scientific">Xenopus laevis</name>
    <name type="common">African clawed frog</name>
    <dbReference type="NCBI Taxonomy" id="8355"/>
    <lineage>
        <taxon>Eukaryota</taxon>
        <taxon>Metazoa</taxon>
        <taxon>Chordata</taxon>
        <taxon>Craniata</taxon>
        <taxon>Vertebrata</taxon>
        <taxon>Euteleostomi</taxon>
        <taxon>Amphibia</taxon>
        <taxon>Batrachia</taxon>
        <taxon>Anura</taxon>
        <taxon>Pipoidea</taxon>
        <taxon>Pipidae</taxon>
        <taxon>Xenopodinae</taxon>
        <taxon>Xenopus</taxon>
        <taxon>Xenopus</taxon>
    </lineage>
</organism>
<name>A0A974E0E6_XENLA</name>
<proteinExistence type="predicted"/>
<accession>A0A974E0E6</accession>
<reference evidence="2" key="1">
    <citation type="journal article" date="2016" name="Nature">
        <title>Genome evolution in the allotetraploid frog Xenopus laevis.</title>
        <authorList>
            <person name="Session A.M."/>
            <person name="Uno Y."/>
            <person name="Kwon T."/>
            <person name="Chapman J.A."/>
            <person name="Toyoda A."/>
            <person name="Takahashi S."/>
            <person name="Fukui A."/>
            <person name="Hikosaka A."/>
            <person name="Suzuki A."/>
            <person name="Kondo M."/>
            <person name="van Heeringen S.J."/>
            <person name="Quigley I."/>
            <person name="Heinz S."/>
            <person name="Ogino H."/>
            <person name="Ochi H."/>
            <person name="Hellsten U."/>
            <person name="Lyons J.B."/>
            <person name="Simakov O."/>
            <person name="Putnam N."/>
            <person name="Stites J."/>
            <person name="Kuroki Y."/>
            <person name="Tanaka T."/>
            <person name="Michiue T."/>
            <person name="Watanabe M."/>
            <person name="Bogdanovic O."/>
            <person name="Lister R."/>
            <person name="Georgiou G."/>
            <person name="Paranjpe S.S."/>
            <person name="van Kruijsbergen I."/>
            <person name="Shu S."/>
            <person name="Carlson J."/>
            <person name="Kinoshita T."/>
            <person name="Ohta Y."/>
            <person name="Mawaribuchi S."/>
            <person name="Jenkins J."/>
            <person name="Grimwood J."/>
            <person name="Schmutz J."/>
            <person name="Mitros T."/>
            <person name="Mozaffari S.V."/>
            <person name="Suzuki Y."/>
            <person name="Haramoto Y."/>
            <person name="Yamamoto T.S."/>
            <person name="Takagi C."/>
            <person name="Heald R."/>
            <person name="Miller K."/>
            <person name="Haudenschild C."/>
            <person name="Kitzman J."/>
            <person name="Nakayama T."/>
            <person name="Izutsu Y."/>
            <person name="Robert J."/>
            <person name="Fortriede J."/>
            <person name="Burns K."/>
            <person name="Lotay V."/>
            <person name="Karimi K."/>
            <person name="Yasuoka Y."/>
            <person name="Dichmann D.S."/>
            <person name="Flajnik M.F."/>
            <person name="Houston D.W."/>
            <person name="Shendure J."/>
            <person name="DuPasquier L."/>
            <person name="Vize P.D."/>
            <person name="Zorn A.M."/>
            <person name="Ito M."/>
            <person name="Marcotte E.M."/>
            <person name="Wallingford J.B."/>
            <person name="Ito Y."/>
            <person name="Asashima M."/>
            <person name="Ueno N."/>
            <person name="Matsuda Y."/>
            <person name="Veenstra G.J."/>
            <person name="Fujiyama A."/>
            <person name="Harland R.M."/>
            <person name="Taira M."/>
            <person name="Rokhsar D.S."/>
        </authorList>
    </citation>
    <scope>NUCLEOTIDE SEQUENCE [LARGE SCALE GENOMIC DNA]</scope>
    <source>
        <strain evidence="2">J</strain>
    </source>
</reference>
<sequence length="114" mass="13170">MAYCLQKTIPLNPIHIALGSYWREVTQFLNSKLRTNIKLSPCFALLHISNNRLFLSQNLDSIPQGTEILITLFMSASKKALFNYWLKKETPSILDITAFLNQLTWQQPLKMKSI</sequence>
<dbReference type="Proteomes" id="UP000694892">
    <property type="component" value="Chromosome 1L"/>
</dbReference>